<reference evidence="4" key="1">
    <citation type="submission" date="2020-11" db="EMBL/GenBank/DDBJ databases">
        <authorList>
            <person name="Tran Van P."/>
        </authorList>
    </citation>
    <scope>NUCLEOTIDE SEQUENCE</scope>
</reference>
<evidence type="ECO:0000256" key="1">
    <source>
        <dbReference type="ARBA" id="ARBA00004496"/>
    </source>
</evidence>
<dbReference type="GO" id="GO:0051015">
    <property type="term" value="F:actin filament binding"/>
    <property type="evidence" value="ECO:0007669"/>
    <property type="project" value="InterPro"/>
</dbReference>
<keyword evidence="5" id="KW-1185">Reference proteome</keyword>
<comment type="subcellular location">
    <subcellularLocation>
        <location evidence="1">Cytoplasm</location>
    </subcellularLocation>
</comment>
<dbReference type="PANTHER" id="PTHR46342">
    <property type="entry name" value="ALPHA-CATULIN"/>
    <property type="match status" value="1"/>
</dbReference>
<dbReference type="InterPro" id="IPR036723">
    <property type="entry name" value="Alpha-catenin/vinculin-like_sf"/>
</dbReference>
<evidence type="ECO:0000256" key="3">
    <source>
        <dbReference type="ARBA" id="ARBA00022490"/>
    </source>
</evidence>
<dbReference type="Proteomes" id="UP000677054">
    <property type="component" value="Unassembled WGS sequence"/>
</dbReference>
<keyword evidence="3" id="KW-0963">Cytoplasm</keyword>
<name>A0A7R8XC03_9CRUS</name>
<dbReference type="OrthoDB" id="6375209at2759"/>
<organism evidence="4">
    <name type="scientific">Darwinula stevensoni</name>
    <dbReference type="NCBI Taxonomy" id="69355"/>
    <lineage>
        <taxon>Eukaryota</taxon>
        <taxon>Metazoa</taxon>
        <taxon>Ecdysozoa</taxon>
        <taxon>Arthropoda</taxon>
        <taxon>Crustacea</taxon>
        <taxon>Oligostraca</taxon>
        <taxon>Ostracoda</taxon>
        <taxon>Podocopa</taxon>
        <taxon>Podocopida</taxon>
        <taxon>Darwinulocopina</taxon>
        <taxon>Darwinuloidea</taxon>
        <taxon>Darwinulidae</taxon>
        <taxon>Darwinula</taxon>
    </lineage>
</organism>
<dbReference type="SUPFAM" id="SSF47220">
    <property type="entry name" value="alpha-catenin/vinculin-like"/>
    <property type="match status" value="3"/>
</dbReference>
<dbReference type="GO" id="GO:0007266">
    <property type="term" value="P:Rho protein signal transduction"/>
    <property type="evidence" value="ECO:0007669"/>
    <property type="project" value="InterPro"/>
</dbReference>
<dbReference type="GO" id="GO:0005737">
    <property type="term" value="C:cytoplasm"/>
    <property type="evidence" value="ECO:0007669"/>
    <property type="project" value="UniProtKB-SubCell"/>
</dbReference>
<sequence length="533" mass="60087">MTDLSKACLRLPGCTSAQENRDTVFCQMRRAMDMIHYTVKEGILDSSSQSSQSSAAGETCVSTVPSQEDWDAYKTLSAAMRRFEEGLEMTRLTMLGPTYREKLTADLEVITERVQDFTDSAYTSHEHRESILLLCDRVKLELNQLLRIGLSMEKLGEGAGSGENEELDEALKSMTKVLGELRLQLQVSALEQAAELMEDRGEEREIQGSLKNAALSADIHRIKDKSLRFHEHMEHVQEICKLMRHIAPTDALQITARYAEINIQVYGPQVVVAANTLCLHPNSKIAKENLEVFMEMWNGLVNDARTLAKDVARAAKEKPPEKQVYMSLPRRGKHGTTQKPLKPAKLDSEEQAKIAKTGLEMKMITSEMDAETEKWMENASAEENNDIVKRAKNMSSMAFSMYQFTRGEGTLKTTQDLFTQAEYFAEEANRLYKVVRQFSYQVPQGVHKKELLEFLDKVPTYVQQLQFTVKSSTVGKAATFTKVDHVIQETKNLMNVISKVVTTCFVCATKVGHAQSHPGHANLFSKIPFQDQL</sequence>
<dbReference type="EMBL" id="CAJPEV010000443">
    <property type="protein sequence ID" value="CAG0885352.1"/>
    <property type="molecule type" value="Genomic_DNA"/>
</dbReference>
<evidence type="ECO:0008006" key="6">
    <source>
        <dbReference type="Google" id="ProtNLM"/>
    </source>
</evidence>
<proteinExistence type="inferred from homology"/>
<dbReference type="GO" id="GO:0071944">
    <property type="term" value="C:cell periphery"/>
    <property type="evidence" value="ECO:0007669"/>
    <property type="project" value="UniProtKB-ARBA"/>
</dbReference>
<dbReference type="EMBL" id="LR899960">
    <property type="protein sequence ID" value="CAD7243516.1"/>
    <property type="molecule type" value="Genomic_DNA"/>
</dbReference>
<dbReference type="GO" id="GO:0007155">
    <property type="term" value="P:cell adhesion"/>
    <property type="evidence" value="ECO:0007669"/>
    <property type="project" value="InterPro"/>
</dbReference>
<dbReference type="Pfam" id="PF01044">
    <property type="entry name" value="Vinculin"/>
    <property type="match status" value="2"/>
</dbReference>
<dbReference type="Gene3D" id="1.20.120.230">
    <property type="entry name" value="Alpha-catenin/vinculin-like"/>
    <property type="match status" value="3"/>
</dbReference>
<evidence type="ECO:0000313" key="5">
    <source>
        <dbReference type="Proteomes" id="UP000677054"/>
    </source>
</evidence>
<dbReference type="InterPro" id="IPR006077">
    <property type="entry name" value="Vinculin/catenin"/>
</dbReference>
<dbReference type="InterPro" id="IPR030045">
    <property type="entry name" value="CTNNAL1"/>
</dbReference>
<evidence type="ECO:0000256" key="2">
    <source>
        <dbReference type="ARBA" id="ARBA00008376"/>
    </source>
</evidence>
<dbReference type="PANTHER" id="PTHR46342:SF1">
    <property type="entry name" value="ALPHA-CATULIN"/>
    <property type="match status" value="1"/>
</dbReference>
<gene>
    <name evidence="4" type="ORF">DSTB1V02_LOCUS3434</name>
</gene>
<protein>
    <recommendedName>
        <fullName evidence="6">Alpha-catulin</fullName>
    </recommendedName>
</protein>
<accession>A0A7R8XC03</accession>
<evidence type="ECO:0000313" key="4">
    <source>
        <dbReference type="EMBL" id="CAD7243516.1"/>
    </source>
</evidence>
<comment type="similarity">
    <text evidence="2">Belongs to the vinculin/alpha-catenin family.</text>
</comment>
<dbReference type="AlphaFoldDB" id="A0A7R8XC03"/>